<evidence type="ECO:0000313" key="10">
    <source>
        <dbReference type="Proteomes" id="UP000199323"/>
    </source>
</evidence>
<dbReference type="InterPro" id="IPR044049">
    <property type="entry name" value="EccD_transm"/>
</dbReference>
<keyword evidence="3" id="KW-1003">Cell membrane</keyword>
<dbReference type="Pfam" id="PF08817">
    <property type="entry name" value="YukD"/>
    <property type="match status" value="1"/>
</dbReference>
<evidence type="ECO:0000256" key="7">
    <source>
        <dbReference type="SAM" id="Phobius"/>
    </source>
</evidence>
<dbReference type="EMBL" id="FONG01000015">
    <property type="protein sequence ID" value="SFF47432.1"/>
    <property type="molecule type" value="Genomic_DNA"/>
</dbReference>
<keyword evidence="5 7" id="KW-1133">Transmembrane helix</keyword>
<sequence length="468" mass="47463">MSEGSVAGLCRLTVRAPKKVVDLAVPADLPLADLLPVIVDHAGGDGADLDEEGAELGGWVLQRIGGEPLDTEATPEILDINDGETLLLRPRADALPAVRYDNLVDAVATTVRELPHAWSPSVSRWTFRVLVAGALLGCLALLAAPGGPALPRAALAAGAALLALAGAGAAARVLDDEPHAVLLGLAAGAFLALCGALAVTGPATSHPHHDMGARLLAGAAAGDVGLVLALTVVAVRAVVFVPAAVAGSAGIVGGLLMVLMDVSFAQACAGTALVALVFGAFVPMLSFSLSGLRLPPLPTNASQLQEGIDPVAEGEVAERSALTDRWMTGFYVALGAVLSVCLAGLARHPEPSRATTVALLALLMALHSRSLGTAWQRLAHVLPPGLGLLLLAVGTGRTHGIDGRLIGAAALLLAAALLAVCCWTVPGRRLLPHWGRAGDLLQSVTALAVFPAALWALGLYHDLRSVAG</sequence>
<keyword evidence="6 7" id="KW-0472">Membrane</keyword>
<feature type="transmembrane region" description="Helical" evidence="7">
    <location>
        <begin position="441"/>
        <end position="460"/>
    </location>
</feature>
<feature type="transmembrane region" description="Helical" evidence="7">
    <location>
        <begin position="326"/>
        <end position="345"/>
    </location>
</feature>
<evidence type="ECO:0000256" key="4">
    <source>
        <dbReference type="ARBA" id="ARBA00022692"/>
    </source>
</evidence>
<name>A0A1I2IY45_9ACTN</name>
<feature type="transmembrane region" description="Helical" evidence="7">
    <location>
        <begin position="352"/>
        <end position="368"/>
    </location>
</feature>
<dbReference type="InterPro" id="IPR024962">
    <property type="entry name" value="YukD-like"/>
</dbReference>
<keyword evidence="10" id="KW-1185">Reference proteome</keyword>
<gene>
    <name evidence="9" type="ORF">SAMN05216251_115118</name>
</gene>
<feature type="transmembrane region" description="Helical" evidence="7">
    <location>
        <begin position="153"/>
        <end position="174"/>
    </location>
</feature>
<dbReference type="InterPro" id="IPR006707">
    <property type="entry name" value="T7SS_EccD"/>
</dbReference>
<evidence type="ECO:0000256" key="5">
    <source>
        <dbReference type="ARBA" id="ARBA00022989"/>
    </source>
</evidence>
<dbReference type="NCBIfam" id="TIGR03920">
    <property type="entry name" value="T7SS_EccD"/>
    <property type="match status" value="1"/>
</dbReference>
<dbReference type="PIRSF" id="PIRSF017804">
    <property type="entry name" value="Secretion_EccD1"/>
    <property type="match status" value="1"/>
</dbReference>
<feature type="transmembrane region" description="Helical" evidence="7">
    <location>
        <begin position="267"/>
        <end position="289"/>
    </location>
</feature>
<dbReference type="OrthoDB" id="4775372at2"/>
<accession>A0A1I2IY45</accession>
<dbReference type="Pfam" id="PF19053">
    <property type="entry name" value="EccD"/>
    <property type="match status" value="1"/>
</dbReference>
<protein>
    <submittedName>
        <fullName evidence="9">Type VII secretion integral membrane protein EccD</fullName>
    </submittedName>
</protein>
<evidence type="ECO:0000259" key="8">
    <source>
        <dbReference type="Pfam" id="PF19053"/>
    </source>
</evidence>
<dbReference type="RefSeq" id="WP_093715739.1">
    <property type="nucleotide sequence ID" value="NZ_FONG01000015.1"/>
</dbReference>
<evidence type="ECO:0000256" key="1">
    <source>
        <dbReference type="ARBA" id="ARBA00004651"/>
    </source>
</evidence>
<feature type="transmembrane region" description="Helical" evidence="7">
    <location>
        <begin position="125"/>
        <end position="144"/>
    </location>
</feature>
<feature type="domain" description="EccD-like transmembrane" evidence="8">
    <location>
        <begin position="123"/>
        <end position="465"/>
    </location>
</feature>
<dbReference type="Gene3D" id="3.10.20.90">
    <property type="entry name" value="Phosphatidylinositol 3-kinase Catalytic Subunit, Chain A, domain 1"/>
    <property type="match status" value="1"/>
</dbReference>
<evidence type="ECO:0000256" key="2">
    <source>
        <dbReference type="ARBA" id="ARBA00006162"/>
    </source>
</evidence>
<dbReference type="STRING" id="380248.SAMN05216251_115118"/>
<reference evidence="9 10" key="1">
    <citation type="submission" date="2016-10" db="EMBL/GenBank/DDBJ databases">
        <authorList>
            <person name="de Groot N.N."/>
        </authorList>
    </citation>
    <scope>NUCLEOTIDE SEQUENCE [LARGE SCALE GENOMIC DNA]</scope>
    <source>
        <strain evidence="9 10">CGMCC 4.3510</strain>
    </source>
</reference>
<evidence type="ECO:0000256" key="3">
    <source>
        <dbReference type="ARBA" id="ARBA00022475"/>
    </source>
</evidence>
<dbReference type="GO" id="GO:0005886">
    <property type="term" value="C:plasma membrane"/>
    <property type="evidence" value="ECO:0007669"/>
    <property type="project" value="UniProtKB-SubCell"/>
</dbReference>
<evidence type="ECO:0000313" key="9">
    <source>
        <dbReference type="EMBL" id="SFF47432.1"/>
    </source>
</evidence>
<feature type="transmembrane region" description="Helical" evidence="7">
    <location>
        <begin position="405"/>
        <end position="426"/>
    </location>
</feature>
<dbReference type="AlphaFoldDB" id="A0A1I2IY45"/>
<proteinExistence type="inferred from homology"/>
<dbReference type="Proteomes" id="UP000199323">
    <property type="component" value="Unassembled WGS sequence"/>
</dbReference>
<comment type="similarity">
    <text evidence="2">Belongs to the EccD/Snm4 family.</text>
</comment>
<feature type="transmembrane region" description="Helical" evidence="7">
    <location>
        <begin position="240"/>
        <end position="260"/>
    </location>
</feature>
<evidence type="ECO:0000256" key="6">
    <source>
        <dbReference type="ARBA" id="ARBA00023136"/>
    </source>
</evidence>
<feature type="transmembrane region" description="Helical" evidence="7">
    <location>
        <begin position="180"/>
        <end position="203"/>
    </location>
</feature>
<organism evidence="9 10">
    <name type="scientific">Actinacidiphila alni</name>
    <dbReference type="NCBI Taxonomy" id="380248"/>
    <lineage>
        <taxon>Bacteria</taxon>
        <taxon>Bacillati</taxon>
        <taxon>Actinomycetota</taxon>
        <taxon>Actinomycetes</taxon>
        <taxon>Kitasatosporales</taxon>
        <taxon>Streptomycetaceae</taxon>
        <taxon>Actinacidiphila</taxon>
    </lineage>
</organism>
<keyword evidence="4 7" id="KW-0812">Transmembrane</keyword>
<feature type="transmembrane region" description="Helical" evidence="7">
    <location>
        <begin position="215"/>
        <end position="234"/>
    </location>
</feature>
<feature type="transmembrane region" description="Helical" evidence="7">
    <location>
        <begin position="374"/>
        <end position="393"/>
    </location>
</feature>
<comment type="subcellular location">
    <subcellularLocation>
        <location evidence="1">Cell membrane</location>
        <topology evidence="1">Multi-pass membrane protein</topology>
    </subcellularLocation>
</comment>